<evidence type="ECO:0000313" key="3">
    <source>
        <dbReference type="Proteomes" id="UP000198901"/>
    </source>
</evidence>
<dbReference type="InterPro" id="IPR029046">
    <property type="entry name" value="LolA/LolB/LppX"/>
</dbReference>
<dbReference type="RefSeq" id="WP_093199465.1">
    <property type="nucleotide sequence ID" value="NZ_FNGS01000002.1"/>
</dbReference>
<keyword evidence="2" id="KW-0449">Lipoprotein</keyword>
<accession>A0A1G9LEI1</accession>
<dbReference type="SUPFAM" id="SSF89392">
    <property type="entry name" value="Prokaryotic lipoproteins and lipoprotein localization factors"/>
    <property type="match status" value="1"/>
</dbReference>
<dbReference type="AlphaFoldDB" id="A0A1G9LEI1"/>
<keyword evidence="1" id="KW-0732">Signal</keyword>
<sequence length="232" mass="26331">MIHTFTRIGLAMLIGFSAHGQIQQLSATMVSRTARKGQVAQVKAELTYGSDGKMVTYFSAPFKQYLLNNTRGEVSIYDPEKNTVMLQNNYAYGTETSQLYFFLRNKKEDLGLRQMGFTSKDIRFENGLTITRWTAPSRLWKVIKEVELVHKGANPVYMKYVGAKGQVVKKVFFYQYQNLKGTDFPSSITQIDFVTPGDSILSKTSYENFRLNEAANLKLLQFSVPANAKVSR</sequence>
<proteinExistence type="predicted"/>
<dbReference type="OrthoDB" id="1117543at2"/>
<evidence type="ECO:0000256" key="1">
    <source>
        <dbReference type="ARBA" id="ARBA00022729"/>
    </source>
</evidence>
<protein>
    <submittedName>
        <fullName evidence="2">Outer membrane lipoprotein-sorting protein</fullName>
    </submittedName>
</protein>
<dbReference type="Gene3D" id="2.50.20.10">
    <property type="entry name" value="Lipoprotein localisation LolA/LolB/LppX"/>
    <property type="match status" value="1"/>
</dbReference>
<dbReference type="STRING" id="563176.SAMN04488090_1385"/>
<dbReference type="EMBL" id="FNGS01000002">
    <property type="protein sequence ID" value="SDL60348.1"/>
    <property type="molecule type" value="Genomic_DNA"/>
</dbReference>
<dbReference type="Proteomes" id="UP000198901">
    <property type="component" value="Unassembled WGS sequence"/>
</dbReference>
<organism evidence="2 3">
    <name type="scientific">Siphonobacter aquaeclarae</name>
    <dbReference type="NCBI Taxonomy" id="563176"/>
    <lineage>
        <taxon>Bacteria</taxon>
        <taxon>Pseudomonadati</taxon>
        <taxon>Bacteroidota</taxon>
        <taxon>Cytophagia</taxon>
        <taxon>Cytophagales</taxon>
        <taxon>Cytophagaceae</taxon>
        <taxon>Siphonobacter</taxon>
    </lineage>
</organism>
<name>A0A1G9LEI1_9BACT</name>
<gene>
    <name evidence="2" type="ORF">SAMN04488090_1385</name>
</gene>
<reference evidence="2 3" key="1">
    <citation type="submission" date="2016-10" db="EMBL/GenBank/DDBJ databases">
        <authorList>
            <person name="de Groot N.N."/>
        </authorList>
    </citation>
    <scope>NUCLEOTIDE SEQUENCE [LARGE SCALE GENOMIC DNA]</scope>
    <source>
        <strain evidence="2 3">DSM 21668</strain>
    </source>
</reference>
<keyword evidence="3" id="KW-1185">Reference proteome</keyword>
<evidence type="ECO:0000313" key="2">
    <source>
        <dbReference type="EMBL" id="SDL60348.1"/>
    </source>
</evidence>